<dbReference type="EMBL" id="QEAO01000002">
    <property type="protein sequence ID" value="TPX37734.1"/>
    <property type="molecule type" value="Genomic_DNA"/>
</dbReference>
<accession>A0A507CI25</accession>
<dbReference type="InterPro" id="IPR017441">
    <property type="entry name" value="Protein_kinase_ATP_BS"/>
</dbReference>
<dbReference type="PROSITE" id="PS50011">
    <property type="entry name" value="PROTEIN_KINASE_DOM"/>
    <property type="match status" value="1"/>
</dbReference>
<dbReference type="GeneID" id="42001854"/>
<comment type="caution">
    <text evidence="3">The sequence shown here is derived from an EMBL/GenBank/DDBJ whole genome shotgun (WGS) entry which is preliminary data.</text>
</comment>
<keyword evidence="1" id="KW-0067">ATP-binding</keyword>
<dbReference type="OrthoDB" id="5979581at2759"/>
<evidence type="ECO:0000256" key="1">
    <source>
        <dbReference type="PROSITE-ProRule" id="PRU10141"/>
    </source>
</evidence>
<feature type="binding site" evidence="1">
    <location>
        <position position="59"/>
    </location>
    <ligand>
        <name>ATP</name>
        <dbReference type="ChEBI" id="CHEBI:30616"/>
    </ligand>
</feature>
<dbReference type="AlphaFoldDB" id="A0A507CI25"/>
<dbReference type="STRING" id="1806994.A0A507CI25"/>
<dbReference type="PANTHER" id="PTHR11909">
    <property type="entry name" value="CASEIN KINASE-RELATED"/>
    <property type="match status" value="1"/>
</dbReference>
<evidence type="ECO:0000313" key="3">
    <source>
        <dbReference type="EMBL" id="TPX37734.1"/>
    </source>
</evidence>
<dbReference type="GO" id="GO:0004672">
    <property type="term" value="F:protein kinase activity"/>
    <property type="evidence" value="ECO:0007669"/>
    <property type="project" value="InterPro"/>
</dbReference>
<keyword evidence="1" id="KW-0547">Nucleotide-binding</keyword>
<dbReference type="Pfam" id="PF00069">
    <property type="entry name" value="Pkinase"/>
    <property type="match status" value="1"/>
</dbReference>
<dbReference type="PROSITE" id="PS00107">
    <property type="entry name" value="PROTEIN_KINASE_ATP"/>
    <property type="match status" value="1"/>
</dbReference>
<organism evidence="3 4">
    <name type="scientific">Synchytrium microbalum</name>
    <dbReference type="NCBI Taxonomy" id="1806994"/>
    <lineage>
        <taxon>Eukaryota</taxon>
        <taxon>Fungi</taxon>
        <taxon>Fungi incertae sedis</taxon>
        <taxon>Chytridiomycota</taxon>
        <taxon>Chytridiomycota incertae sedis</taxon>
        <taxon>Chytridiomycetes</taxon>
        <taxon>Synchytriales</taxon>
        <taxon>Synchytriaceae</taxon>
        <taxon>Synchytrium</taxon>
    </lineage>
</organism>
<dbReference type="SMART" id="SM00220">
    <property type="entry name" value="S_TKc"/>
    <property type="match status" value="1"/>
</dbReference>
<evidence type="ECO:0000313" key="4">
    <source>
        <dbReference type="Proteomes" id="UP000319731"/>
    </source>
</evidence>
<protein>
    <recommendedName>
        <fullName evidence="2">Protein kinase domain-containing protein</fullName>
    </recommendedName>
</protein>
<dbReference type="SUPFAM" id="SSF56112">
    <property type="entry name" value="Protein kinase-like (PK-like)"/>
    <property type="match status" value="1"/>
</dbReference>
<dbReference type="InterPro" id="IPR011009">
    <property type="entry name" value="Kinase-like_dom_sf"/>
</dbReference>
<dbReference type="GO" id="GO:0005524">
    <property type="term" value="F:ATP binding"/>
    <property type="evidence" value="ECO:0007669"/>
    <property type="project" value="UniProtKB-UniRule"/>
</dbReference>
<dbReference type="InterPro" id="IPR000719">
    <property type="entry name" value="Prot_kinase_dom"/>
</dbReference>
<name>A0A507CI25_9FUNG</name>
<sequence length="318" mass="36320">MNQTQAYSVWDTPATPAPYAVTILQDRWELEEELGEGSHGTVYAATDLKDNRVACCVKKANRENTRIHLDHEYSMYKILASKRITCVPRCLGIFEQEEELFMVLERLGPSLEEIAFRYPSRKIPLKQVVAAAPKLLKTLRNIHDNGILHRDIKPGQFLVGRAGDELNNFSDVYVVDFGLATEWWVGGKHIPGKKKPRGGTLHVGTAKYASLNVHREKVATRRDDIESLAYVLIELARGSLPWTGVSAFNLSLGWKKIANVKDETLLCDLCEVPEFAELIEHARELDFYGRPDYERFIQKFEGRFTTMWGNDLHFDWLP</sequence>
<dbReference type="RefSeq" id="XP_031027645.1">
    <property type="nucleotide sequence ID" value="XM_031166557.1"/>
</dbReference>
<evidence type="ECO:0000259" key="2">
    <source>
        <dbReference type="PROSITE" id="PS50011"/>
    </source>
</evidence>
<proteinExistence type="predicted"/>
<feature type="domain" description="Protein kinase" evidence="2">
    <location>
        <begin position="28"/>
        <end position="304"/>
    </location>
</feature>
<dbReference type="Gene3D" id="1.10.510.10">
    <property type="entry name" value="Transferase(Phosphotransferase) domain 1"/>
    <property type="match status" value="1"/>
</dbReference>
<reference evidence="3 4" key="1">
    <citation type="journal article" date="2019" name="Sci. Rep.">
        <title>Comparative genomics of chytrid fungi reveal insights into the obligate biotrophic and pathogenic lifestyle of Synchytrium endobioticum.</title>
        <authorList>
            <person name="van de Vossenberg B.T.L.H."/>
            <person name="Warris S."/>
            <person name="Nguyen H.D.T."/>
            <person name="van Gent-Pelzer M.P.E."/>
            <person name="Joly D.L."/>
            <person name="van de Geest H.C."/>
            <person name="Bonants P.J.M."/>
            <person name="Smith D.S."/>
            <person name="Levesque C.A."/>
            <person name="van der Lee T.A.J."/>
        </authorList>
    </citation>
    <scope>NUCLEOTIDE SEQUENCE [LARGE SCALE GENOMIC DNA]</scope>
    <source>
        <strain evidence="3 4">JEL517</strain>
    </source>
</reference>
<dbReference type="InterPro" id="IPR050235">
    <property type="entry name" value="CK1_Ser-Thr_kinase"/>
</dbReference>
<dbReference type="Proteomes" id="UP000319731">
    <property type="component" value="Unassembled WGS sequence"/>
</dbReference>
<gene>
    <name evidence="3" type="ORF">SmJEL517_g00628</name>
</gene>
<keyword evidence="4" id="KW-1185">Reference proteome</keyword>